<reference evidence="10" key="1">
    <citation type="submission" date="2018-01" db="EMBL/GenBank/DDBJ databases">
        <authorList>
            <person name="Yu X.-D."/>
        </authorList>
    </citation>
    <scope>NUCLEOTIDE SEQUENCE</scope>
    <source>
        <strain evidence="10">ZX-21</strain>
    </source>
</reference>
<keyword evidence="7 8" id="KW-0501">Molybdenum cofactor biosynthesis</keyword>
<sequence length="211" mass="23848">MSAVDFQQSRNLGSIMASNNINPQDVTALILAGGEGRRLGGQDKGLIHWQERPFIEYALDAVPSDISRTLISCNRNIDQYQQYGETVQDNDARYEGPLAGIYAAMQVASTPFIFVLPCDSPLLPKDLYQHLAAALKISQADICYVDDGIQKQYLFALIRTSLKPSLKDYLAAGNRQVHRWYKQHQFVEANLSEQQRAFRNVNRREDLVDLN</sequence>
<name>A0A2S4HHP7_9GAMM</name>
<comment type="caution">
    <text evidence="8">Lacks conserved residue(s) required for the propagation of feature annotation.</text>
</comment>
<comment type="caution">
    <text evidence="10">The sequence shown here is derived from an EMBL/GenBank/DDBJ whole genome shotgun (WGS) entry which is preliminary data.</text>
</comment>
<comment type="subcellular location">
    <subcellularLocation>
        <location evidence="8">Cytoplasm</location>
    </subcellularLocation>
</comment>
<evidence type="ECO:0000313" key="10">
    <source>
        <dbReference type="EMBL" id="POP53211.1"/>
    </source>
</evidence>
<evidence type="ECO:0000256" key="7">
    <source>
        <dbReference type="ARBA" id="ARBA00023150"/>
    </source>
</evidence>
<comment type="similarity">
    <text evidence="8">Belongs to the MobA family.</text>
</comment>
<comment type="function">
    <text evidence="8">Transfers a GMP moiety from GTP to Mo-molybdopterin (Mo-MPT) cofactor (Moco or molybdenum cofactor) to form Mo-molybdopterin guanine dinucleotide (Mo-MGD) cofactor.</text>
</comment>
<comment type="catalytic activity">
    <reaction evidence="8">
        <text>Mo-molybdopterin + GTP + H(+) = Mo-molybdopterin guanine dinucleotide + diphosphate</text>
        <dbReference type="Rhea" id="RHEA:34243"/>
        <dbReference type="ChEBI" id="CHEBI:15378"/>
        <dbReference type="ChEBI" id="CHEBI:33019"/>
        <dbReference type="ChEBI" id="CHEBI:37565"/>
        <dbReference type="ChEBI" id="CHEBI:71302"/>
        <dbReference type="ChEBI" id="CHEBI:71310"/>
        <dbReference type="EC" id="2.7.7.77"/>
    </reaction>
</comment>
<evidence type="ECO:0000313" key="11">
    <source>
        <dbReference type="Proteomes" id="UP000237222"/>
    </source>
</evidence>
<feature type="binding site" evidence="8">
    <location>
        <begin position="31"/>
        <end position="33"/>
    </location>
    <ligand>
        <name>GTP</name>
        <dbReference type="ChEBI" id="CHEBI:37565"/>
    </ligand>
</feature>
<evidence type="ECO:0000256" key="1">
    <source>
        <dbReference type="ARBA" id="ARBA00022490"/>
    </source>
</evidence>
<dbReference type="InterPro" id="IPR025877">
    <property type="entry name" value="MobA-like_NTP_Trfase"/>
</dbReference>
<feature type="domain" description="MobA-like NTP transferase" evidence="9">
    <location>
        <begin position="28"/>
        <end position="184"/>
    </location>
</feature>
<dbReference type="GO" id="GO:0061603">
    <property type="term" value="F:molybdenum cofactor guanylyltransferase activity"/>
    <property type="evidence" value="ECO:0007669"/>
    <property type="project" value="UniProtKB-EC"/>
</dbReference>
<accession>A0A2S4HHP7</accession>
<protein>
    <recommendedName>
        <fullName evidence="8">Molybdenum cofactor guanylyltransferase</fullName>
        <shortName evidence="8">MoCo guanylyltransferase</shortName>
        <ecNumber evidence="8">2.7.7.77</ecNumber>
    </recommendedName>
    <alternativeName>
        <fullName evidence="8">GTP:molybdopterin guanylyltransferase</fullName>
    </alternativeName>
    <alternativeName>
        <fullName evidence="8">Mo-MPT guanylyltransferase</fullName>
    </alternativeName>
    <alternativeName>
        <fullName evidence="8">Molybdopterin guanylyltransferase</fullName>
    </alternativeName>
    <alternativeName>
        <fullName evidence="8">Molybdopterin-guanine dinucleotide synthase</fullName>
        <shortName evidence="8">MGD synthase</shortName>
    </alternativeName>
</protein>
<dbReference type="EC" id="2.7.7.77" evidence="8"/>
<dbReference type="EMBL" id="PQGG01000019">
    <property type="protein sequence ID" value="POP53211.1"/>
    <property type="molecule type" value="Genomic_DNA"/>
</dbReference>
<dbReference type="CDD" id="cd02503">
    <property type="entry name" value="MobA"/>
    <property type="match status" value="1"/>
</dbReference>
<evidence type="ECO:0000256" key="6">
    <source>
        <dbReference type="ARBA" id="ARBA00023134"/>
    </source>
</evidence>
<keyword evidence="3 8" id="KW-0479">Metal-binding</keyword>
<feature type="binding site" evidence="8">
    <location>
        <position position="44"/>
    </location>
    <ligand>
        <name>GTP</name>
        <dbReference type="ChEBI" id="CHEBI:37565"/>
    </ligand>
</feature>
<keyword evidence="4 8" id="KW-0547">Nucleotide-binding</keyword>
<evidence type="ECO:0000259" key="9">
    <source>
        <dbReference type="Pfam" id="PF12804"/>
    </source>
</evidence>
<dbReference type="GO" id="GO:0005737">
    <property type="term" value="C:cytoplasm"/>
    <property type="evidence" value="ECO:0007669"/>
    <property type="project" value="UniProtKB-SubCell"/>
</dbReference>
<dbReference type="AlphaFoldDB" id="A0A2S4HHP7"/>
<dbReference type="GO" id="GO:0046872">
    <property type="term" value="F:metal ion binding"/>
    <property type="evidence" value="ECO:0007669"/>
    <property type="project" value="UniProtKB-KW"/>
</dbReference>
<feature type="binding site" evidence="8">
    <location>
        <position position="119"/>
    </location>
    <ligand>
        <name>GTP</name>
        <dbReference type="ChEBI" id="CHEBI:37565"/>
    </ligand>
</feature>
<dbReference type="GO" id="GO:0005525">
    <property type="term" value="F:GTP binding"/>
    <property type="evidence" value="ECO:0007669"/>
    <property type="project" value="UniProtKB-UniRule"/>
</dbReference>
<dbReference type="PANTHER" id="PTHR19136">
    <property type="entry name" value="MOLYBDENUM COFACTOR GUANYLYLTRANSFERASE"/>
    <property type="match status" value="1"/>
</dbReference>
<comment type="cofactor">
    <cofactor evidence="8">
        <name>Mg(2+)</name>
        <dbReference type="ChEBI" id="CHEBI:18420"/>
    </cofactor>
</comment>
<gene>
    <name evidence="8 10" type="primary">mobA</name>
    <name evidence="10" type="ORF">C0068_09000</name>
</gene>
<keyword evidence="10" id="KW-0548">Nucleotidyltransferase</keyword>
<evidence type="ECO:0000256" key="4">
    <source>
        <dbReference type="ARBA" id="ARBA00022741"/>
    </source>
</evidence>
<evidence type="ECO:0000256" key="5">
    <source>
        <dbReference type="ARBA" id="ARBA00022842"/>
    </source>
</evidence>
<keyword evidence="5 8" id="KW-0460">Magnesium</keyword>
<organism evidence="10 11">
    <name type="scientific">Zhongshania marina</name>
    <dbReference type="NCBI Taxonomy" id="2304603"/>
    <lineage>
        <taxon>Bacteria</taxon>
        <taxon>Pseudomonadati</taxon>
        <taxon>Pseudomonadota</taxon>
        <taxon>Gammaproteobacteria</taxon>
        <taxon>Cellvibrionales</taxon>
        <taxon>Spongiibacteraceae</taxon>
        <taxon>Zhongshania</taxon>
    </lineage>
</organism>
<evidence type="ECO:0000256" key="2">
    <source>
        <dbReference type="ARBA" id="ARBA00022679"/>
    </source>
</evidence>
<dbReference type="Gene3D" id="3.90.550.10">
    <property type="entry name" value="Spore Coat Polysaccharide Biosynthesis Protein SpsA, Chain A"/>
    <property type="match status" value="1"/>
</dbReference>
<keyword evidence="6 8" id="KW-0342">GTP-binding</keyword>
<evidence type="ECO:0000256" key="3">
    <source>
        <dbReference type="ARBA" id="ARBA00022723"/>
    </source>
</evidence>
<feature type="binding site" evidence="8">
    <location>
        <position position="119"/>
    </location>
    <ligand>
        <name>Mg(2+)</name>
        <dbReference type="ChEBI" id="CHEBI:18420"/>
    </ligand>
</feature>
<dbReference type="GO" id="GO:1902758">
    <property type="term" value="P:bis(molybdopterin guanine dinucleotide)molybdenum biosynthetic process"/>
    <property type="evidence" value="ECO:0007669"/>
    <property type="project" value="TreeGrafter"/>
</dbReference>
<keyword evidence="2 8" id="KW-0808">Transferase</keyword>
<comment type="domain">
    <text evidence="8">The N-terminal domain determines nucleotide recognition and specific binding, while the C-terminal domain determines the specific binding to the target protein.</text>
</comment>
<dbReference type="PANTHER" id="PTHR19136:SF81">
    <property type="entry name" value="MOLYBDENUM COFACTOR GUANYLYLTRANSFERASE"/>
    <property type="match status" value="1"/>
</dbReference>
<proteinExistence type="inferred from homology"/>
<keyword evidence="1 8" id="KW-0963">Cytoplasm</keyword>
<comment type="subunit">
    <text evidence="8">Monomer.</text>
</comment>
<dbReference type="Proteomes" id="UP000237222">
    <property type="component" value="Unassembled WGS sequence"/>
</dbReference>
<dbReference type="HAMAP" id="MF_00316">
    <property type="entry name" value="MobA"/>
    <property type="match status" value="1"/>
</dbReference>
<dbReference type="SUPFAM" id="SSF53448">
    <property type="entry name" value="Nucleotide-diphospho-sugar transferases"/>
    <property type="match status" value="1"/>
</dbReference>
<dbReference type="InterPro" id="IPR029044">
    <property type="entry name" value="Nucleotide-diphossugar_trans"/>
</dbReference>
<dbReference type="NCBIfam" id="TIGR02665">
    <property type="entry name" value="molyb_mobA"/>
    <property type="match status" value="1"/>
</dbReference>
<dbReference type="Pfam" id="PF12804">
    <property type="entry name" value="NTP_transf_3"/>
    <property type="match status" value="1"/>
</dbReference>
<evidence type="ECO:0000256" key="8">
    <source>
        <dbReference type="HAMAP-Rule" id="MF_00316"/>
    </source>
</evidence>
<dbReference type="InterPro" id="IPR013482">
    <property type="entry name" value="Molybde_CF_guanTrfase"/>
</dbReference>